<dbReference type="Gene3D" id="2.40.50.140">
    <property type="entry name" value="Nucleic acid-binding proteins"/>
    <property type="match status" value="4"/>
</dbReference>
<feature type="domain" description="Replication protein A OB" evidence="15">
    <location>
        <begin position="288"/>
        <end position="386"/>
    </location>
</feature>
<organism evidence="16 17">
    <name type="scientific">Drosophila hydei</name>
    <name type="common">Fruit fly</name>
    <dbReference type="NCBI Taxonomy" id="7224"/>
    <lineage>
        <taxon>Eukaryota</taxon>
        <taxon>Metazoa</taxon>
        <taxon>Ecdysozoa</taxon>
        <taxon>Arthropoda</taxon>
        <taxon>Hexapoda</taxon>
        <taxon>Insecta</taxon>
        <taxon>Pterygota</taxon>
        <taxon>Neoptera</taxon>
        <taxon>Endopterygota</taxon>
        <taxon>Diptera</taxon>
        <taxon>Brachycera</taxon>
        <taxon>Muscomorpha</taxon>
        <taxon>Ephydroidea</taxon>
        <taxon>Drosophilidae</taxon>
        <taxon>Drosophila</taxon>
    </lineage>
</organism>
<comment type="similarity">
    <text evidence="2 11">Belongs to the replication factor A protein 1 family.</text>
</comment>
<comment type="function">
    <text evidence="9 11">As part of the heterotrimeric replication protein A complex (RPA/RP-A), binds and stabilizes single-stranded DNA intermediates, that form during DNA replication or upon DNA stress. It prevents their reannealing and in parallel, recruits and activates different proteins and complexes involved in DNA metabolism. Thereby, it plays an essential role both in DNA replication and the cellular response to DNA damage.</text>
</comment>
<evidence type="ECO:0000313" key="16">
    <source>
        <dbReference type="Proteomes" id="UP000504633"/>
    </source>
</evidence>
<dbReference type="PANTHER" id="PTHR47165">
    <property type="entry name" value="OS03G0429900 PROTEIN"/>
    <property type="match status" value="1"/>
</dbReference>
<feature type="compositionally biased region" description="Polar residues" evidence="12">
    <location>
        <begin position="129"/>
        <end position="138"/>
    </location>
</feature>
<feature type="region of interest" description="Disordered" evidence="12">
    <location>
        <begin position="126"/>
        <end position="159"/>
    </location>
</feature>
<reference evidence="17" key="1">
    <citation type="submission" date="2025-08" db="UniProtKB">
        <authorList>
            <consortium name="RefSeq"/>
        </authorList>
    </citation>
    <scope>IDENTIFICATION</scope>
    <source>
        <strain evidence="17">15085-1641.00</strain>
        <tissue evidence="17">Whole body</tissue>
    </source>
</reference>
<dbReference type="GO" id="GO:0006260">
    <property type="term" value="P:DNA replication"/>
    <property type="evidence" value="ECO:0007669"/>
    <property type="project" value="UniProtKB-KW"/>
</dbReference>
<evidence type="ECO:0000256" key="8">
    <source>
        <dbReference type="ARBA" id="ARBA00023242"/>
    </source>
</evidence>
<keyword evidence="16" id="KW-1185">Reference proteome</keyword>
<evidence type="ECO:0000256" key="6">
    <source>
        <dbReference type="ARBA" id="ARBA00022833"/>
    </source>
</evidence>
<dbReference type="FunFam" id="2.40.50.140:FF:000064">
    <property type="entry name" value="Replication protein A subunit"/>
    <property type="match status" value="1"/>
</dbReference>
<comment type="subunit">
    <text evidence="10 11">Component of the heterotrimeric canonical replication protein A complex (RPA).</text>
</comment>
<proteinExistence type="inferred from homology"/>
<dbReference type="GO" id="GO:0006281">
    <property type="term" value="P:DNA repair"/>
    <property type="evidence" value="ECO:0007669"/>
    <property type="project" value="InterPro"/>
</dbReference>
<accession>A0A6J1ME28</accession>
<dbReference type="GeneID" id="111605438"/>
<evidence type="ECO:0000259" key="13">
    <source>
        <dbReference type="Pfam" id="PF04057"/>
    </source>
</evidence>
<dbReference type="InterPro" id="IPR013955">
    <property type="entry name" value="Rep_factor-A_C"/>
</dbReference>
<keyword evidence="8 11" id="KW-0539">Nucleus</keyword>
<dbReference type="PANTHER" id="PTHR47165:SF4">
    <property type="entry name" value="OS03G0429900 PROTEIN"/>
    <property type="match status" value="1"/>
</dbReference>
<dbReference type="InterPro" id="IPR031657">
    <property type="entry name" value="REPA_OB_2"/>
</dbReference>
<dbReference type="Pfam" id="PF08646">
    <property type="entry name" value="Rep_fac-A_C"/>
    <property type="match status" value="1"/>
</dbReference>
<dbReference type="GO" id="GO:0008270">
    <property type="term" value="F:zinc ion binding"/>
    <property type="evidence" value="ECO:0007669"/>
    <property type="project" value="UniProtKB-KW"/>
</dbReference>
<dbReference type="SUPFAM" id="SSF50249">
    <property type="entry name" value="Nucleic acid-binding proteins"/>
    <property type="match status" value="4"/>
</dbReference>
<evidence type="ECO:0000313" key="17">
    <source>
        <dbReference type="RefSeq" id="XP_023179721.2"/>
    </source>
</evidence>
<dbReference type="Pfam" id="PF04057">
    <property type="entry name" value="Rep-A_N"/>
    <property type="match status" value="1"/>
</dbReference>
<dbReference type="OrthoDB" id="1751331at2759"/>
<dbReference type="CDD" id="cd04474">
    <property type="entry name" value="RPA1_DBD_A"/>
    <property type="match status" value="1"/>
</dbReference>
<evidence type="ECO:0000256" key="11">
    <source>
        <dbReference type="RuleBase" id="RU364130"/>
    </source>
</evidence>
<gene>
    <name evidence="17" type="primary">LOC111605438</name>
</gene>
<dbReference type="InterPro" id="IPR004591">
    <property type="entry name" value="Rfa1"/>
</dbReference>
<evidence type="ECO:0000256" key="10">
    <source>
        <dbReference type="ARBA" id="ARBA00062035"/>
    </source>
</evidence>
<dbReference type="InterPro" id="IPR012340">
    <property type="entry name" value="NA-bd_OB-fold"/>
</dbReference>
<keyword evidence="6 11" id="KW-0862">Zinc</keyword>
<dbReference type="GO" id="GO:0006310">
    <property type="term" value="P:DNA recombination"/>
    <property type="evidence" value="ECO:0007669"/>
    <property type="project" value="InterPro"/>
</dbReference>
<dbReference type="InterPro" id="IPR047192">
    <property type="entry name" value="Euk_RPA1_DBD_C"/>
</dbReference>
<evidence type="ECO:0000256" key="12">
    <source>
        <dbReference type="SAM" id="MobiDB-lite"/>
    </source>
</evidence>
<dbReference type="CDD" id="cd04475">
    <property type="entry name" value="RPA1_DBD_B"/>
    <property type="match status" value="1"/>
</dbReference>
<dbReference type="Proteomes" id="UP000504633">
    <property type="component" value="Unplaced"/>
</dbReference>
<dbReference type="NCBIfam" id="TIGR00617">
    <property type="entry name" value="rpa1"/>
    <property type="match status" value="1"/>
</dbReference>
<evidence type="ECO:0000256" key="7">
    <source>
        <dbReference type="ARBA" id="ARBA00023125"/>
    </source>
</evidence>
<dbReference type="InterPro" id="IPR007199">
    <property type="entry name" value="Rep_factor-A_N"/>
</dbReference>
<feature type="domain" description="Replication factor-A protein 1 N-terminal" evidence="13">
    <location>
        <begin position="7"/>
        <end position="90"/>
    </location>
</feature>
<dbReference type="RefSeq" id="XP_023179721.2">
    <property type="nucleotide sequence ID" value="XM_023323953.2"/>
</dbReference>
<dbReference type="CDD" id="cd04476">
    <property type="entry name" value="RPA1_DBD_C"/>
    <property type="match status" value="1"/>
</dbReference>
<evidence type="ECO:0000256" key="4">
    <source>
        <dbReference type="ARBA" id="ARBA00022723"/>
    </source>
</evidence>
<dbReference type="Pfam" id="PF16900">
    <property type="entry name" value="REPA_OB_2"/>
    <property type="match status" value="1"/>
</dbReference>
<evidence type="ECO:0000256" key="9">
    <source>
        <dbReference type="ARBA" id="ARBA00058595"/>
    </source>
</evidence>
<name>A0A6J1ME28_DROHY</name>
<dbReference type="AlphaFoldDB" id="A0A6J1ME28"/>
<comment type="subcellular location">
    <subcellularLocation>
        <location evidence="1 11">Nucleus</location>
    </subcellularLocation>
</comment>
<keyword evidence="7 11" id="KW-0238">DNA-binding</keyword>
<evidence type="ECO:0000256" key="2">
    <source>
        <dbReference type="ARBA" id="ARBA00005690"/>
    </source>
</evidence>
<evidence type="ECO:0000256" key="3">
    <source>
        <dbReference type="ARBA" id="ARBA00022705"/>
    </source>
</evidence>
<keyword evidence="4 11" id="KW-0479">Metal-binding</keyword>
<evidence type="ECO:0000259" key="15">
    <source>
        <dbReference type="Pfam" id="PF16900"/>
    </source>
</evidence>
<evidence type="ECO:0000259" key="14">
    <source>
        <dbReference type="Pfam" id="PF08646"/>
    </source>
</evidence>
<sequence length="600" mass="67959">MTLIQSLTRGAITRIMQGEYILNPVVQILNIDRVNPTKPDEEQYRLIISDGEYHCYAMLDIQLNQLHHYGLLSENTIVCLDKYTISMAGKKGFGNNQSIIFRLILNELTALNSGDQVQTKIGEPVTYENADTANSASTAPVLRGPEERKQSNNNYNSNDRTLKTKCNALTIPIASLSPFQKKWFIKARVVGKTRKYPYRGGRYFSMNLKDKSGEIRVTAYKEQCDKFYDLIVADNVYFFSNCHLKLANKQYSLKSDYEMSFTGETMVQLCDDEDNVGVPEIKFDLIPLSQVTNMENNESVDTIGICKEVGELQTVTSRTTNKELKKRELTLVDASNDPIVLVLWNNEAINFDGQVKSVILVKGSRIKEYLGHKNLNVGSGSILKINPDTPEAHKLREWFDNGGGNNISTMVSARTGGGSFSTDWLTLKDAYLRNLGSGEKPDYFQCKAVVYIVKQDNAFYKACPQADCNKKVMDEGNGHYRCERCNAAYPNFKYFLKVDIHIGDCTFNRRAICFGQTGEQLLKHTTQEIVEALENDPARAQKIFSDVKFSSHIFKLRCMNTFYEGTVRNMLYVQSINPLNIKEYNGRLIKELIEMTNGTA</sequence>
<dbReference type="OMA" id="VIRAVFW"/>
<keyword evidence="3 11" id="KW-0235">DNA replication</keyword>
<evidence type="ECO:0000256" key="1">
    <source>
        <dbReference type="ARBA" id="ARBA00004123"/>
    </source>
</evidence>
<dbReference type="FunFam" id="2.40.50.140:FF:000041">
    <property type="entry name" value="Replication protein A subunit"/>
    <property type="match status" value="1"/>
</dbReference>
<evidence type="ECO:0000256" key="5">
    <source>
        <dbReference type="ARBA" id="ARBA00022771"/>
    </source>
</evidence>
<dbReference type="GO" id="GO:0005634">
    <property type="term" value="C:nucleus"/>
    <property type="evidence" value="ECO:0007669"/>
    <property type="project" value="UniProtKB-SubCell"/>
</dbReference>
<feature type="domain" description="Replication factor A C-terminal" evidence="14">
    <location>
        <begin position="443"/>
        <end position="587"/>
    </location>
</feature>
<protein>
    <recommendedName>
        <fullName evidence="11">Replication protein A subunit</fullName>
    </recommendedName>
</protein>
<dbReference type="FunFam" id="2.40.50.140:FF:000090">
    <property type="entry name" value="Replication protein A subunit"/>
    <property type="match status" value="1"/>
</dbReference>
<dbReference type="KEGG" id="dhe:111605438"/>
<dbReference type="GO" id="GO:0003677">
    <property type="term" value="F:DNA binding"/>
    <property type="evidence" value="ECO:0007669"/>
    <property type="project" value="UniProtKB-KW"/>
</dbReference>
<keyword evidence="5 11" id="KW-0863">Zinc-finger</keyword>